<keyword evidence="2" id="KW-0808">Transferase</keyword>
<accession>A0A9P8V3U9</accession>
<dbReference type="Gene3D" id="3.30.200.20">
    <property type="entry name" value="Phosphorylase Kinase, domain 1"/>
    <property type="match status" value="1"/>
</dbReference>
<dbReference type="GO" id="GO:0004674">
    <property type="term" value="F:protein serine/threonine kinase activity"/>
    <property type="evidence" value="ECO:0007669"/>
    <property type="project" value="UniProtKB-KW"/>
</dbReference>
<dbReference type="SUPFAM" id="SSF48403">
    <property type="entry name" value="Ankyrin repeat"/>
    <property type="match status" value="1"/>
</dbReference>
<dbReference type="Gene3D" id="1.25.40.20">
    <property type="entry name" value="Ankyrin repeat-containing domain"/>
    <property type="match status" value="1"/>
</dbReference>
<evidence type="ECO:0000256" key="3">
    <source>
        <dbReference type="ARBA" id="ARBA00022741"/>
    </source>
</evidence>
<keyword evidence="10" id="KW-1185">Reference proteome</keyword>
<gene>
    <name evidence="9" type="ORF">F5X68DRAFT_245662</name>
</gene>
<dbReference type="InterPro" id="IPR036770">
    <property type="entry name" value="Ankyrin_rpt-contain_sf"/>
</dbReference>
<proteinExistence type="predicted"/>
<keyword evidence="1" id="KW-0723">Serine/threonine-protein kinase</keyword>
<dbReference type="EMBL" id="JAGSXJ010000022">
    <property type="protein sequence ID" value="KAH6677893.1"/>
    <property type="molecule type" value="Genomic_DNA"/>
</dbReference>
<keyword evidence="5" id="KW-0067">ATP-binding</keyword>
<dbReference type="PROSITE" id="PS50011">
    <property type="entry name" value="PROTEIN_KINASE_DOM"/>
    <property type="match status" value="1"/>
</dbReference>
<evidence type="ECO:0000256" key="6">
    <source>
        <dbReference type="PROSITE-ProRule" id="PRU00023"/>
    </source>
</evidence>
<dbReference type="SUPFAM" id="SSF56112">
    <property type="entry name" value="Protein kinase-like (PK-like)"/>
    <property type="match status" value="1"/>
</dbReference>
<comment type="caution">
    <text evidence="9">The sequence shown here is derived from an EMBL/GenBank/DDBJ whole genome shotgun (WGS) entry which is preliminary data.</text>
</comment>
<dbReference type="OrthoDB" id="1278353at2759"/>
<keyword evidence="6" id="KW-0040">ANK repeat</keyword>
<dbReference type="Proteomes" id="UP000770015">
    <property type="component" value="Unassembled WGS sequence"/>
</dbReference>
<dbReference type="Pfam" id="PF00069">
    <property type="entry name" value="Pkinase"/>
    <property type="match status" value="1"/>
</dbReference>
<organism evidence="9 10">
    <name type="scientific">Plectosphaerella plurivora</name>
    <dbReference type="NCBI Taxonomy" id="936078"/>
    <lineage>
        <taxon>Eukaryota</taxon>
        <taxon>Fungi</taxon>
        <taxon>Dikarya</taxon>
        <taxon>Ascomycota</taxon>
        <taxon>Pezizomycotina</taxon>
        <taxon>Sordariomycetes</taxon>
        <taxon>Hypocreomycetidae</taxon>
        <taxon>Glomerellales</taxon>
        <taxon>Plectosphaerellaceae</taxon>
        <taxon>Plectosphaerella</taxon>
    </lineage>
</organism>
<evidence type="ECO:0000256" key="1">
    <source>
        <dbReference type="ARBA" id="ARBA00022527"/>
    </source>
</evidence>
<evidence type="ECO:0000256" key="4">
    <source>
        <dbReference type="ARBA" id="ARBA00022777"/>
    </source>
</evidence>
<protein>
    <submittedName>
        <fullName evidence="9">Ribosomal protein S6 kinase alpha-2</fullName>
    </submittedName>
</protein>
<evidence type="ECO:0000256" key="5">
    <source>
        <dbReference type="ARBA" id="ARBA00022840"/>
    </source>
</evidence>
<dbReference type="PANTHER" id="PTHR24351">
    <property type="entry name" value="RIBOSOMAL PROTEIN S6 KINASE"/>
    <property type="match status" value="1"/>
</dbReference>
<keyword evidence="4 9" id="KW-0418">Kinase</keyword>
<dbReference type="AlphaFoldDB" id="A0A9P8V3U9"/>
<evidence type="ECO:0000313" key="10">
    <source>
        <dbReference type="Proteomes" id="UP000770015"/>
    </source>
</evidence>
<feature type="region of interest" description="Disordered" evidence="7">
    <location>
        <begin position="35"/>
        <end position="64"/>
    </location>
</feature>
<evidence type="ECO:0000313" key="9">
    <source>
        <dbReference type="EMBL" id="KAH6677893.1"/>
    </source>
</evidence>
<name>A0A9P8V3U9_9PEZI</name>
<feature type="repeat" description="ANK" evidence="6">
    <location>
        <begin position="625"/>
        <end position="654"/>
    </location>
</feature>
<evidence type="ECO:0000259" key="8">
    <source>
        <dbReference type="PROSITE" id="PS50011"/>
    </source>
</evidence>
<dbReference type="SMART" id="SM00220">
    <property type="entry name" value="S_TKc"/>
    <property type="match status" value="1"/>
</dbReference>
<reference evidence="9" key="1">
    <citation type="journal article" date="2021" name="Nat. Commun.">
        <title>Genetic determinants of endophytism in the Arabidopsis root mycobiome.</title>
        <authorList>
            <person name="Mesny F."/>
            <person name="Miyauchi S."/>
            <person name="Thiergart T."/>
            <person name="Pickel B."/>
            <person name="Atanasova L."/>
            <person name="Karlsson M."/>
            <person name="Huettel B."/>
            <person name="Barry K.W."/>
            <person name="Haridas S."/>
            <person name="Chen C."/>
            <person name="Bauer D."/>
            <person name="Andreopoulos W."/>
            <person name="Pangilinan J."/>
            <person name="LaButti K."/>
            <person name="Riley R."/>
            <person name="Lipzen A."/>
            <person name="Clum A."/>
            <person name="Drula E."/>
            <person name="Henrissat B."/>
            <person name="Kohler A."/>
            <person name="Grigoriev I.V."/>
            <person name="Martin F.M."/>
            <person name="Hacquard S."/>
        </authorList>
    </citation>
    <scope>NUCLEOTIDE SEQUENCE</scope>
    <source>
        <strain evidence="9">MPI-SDFR-AT-0117</strain>
    </source>
</reference>
<dbReference type="Gene3D" id="1.10.510.10">
    <property type="entry name" value="Transferase(Phosphotransferase) domain 1"/>
    <property type="match status" value="1"/>
</dbReference>
<evidence type="ECO:0000256" key="2">
    <source>
        <dbReference type="ARBA" id="ARBA00022679"/>
    </source>
</evidence>
<dbReference type="InterPro" id="IPR000719">
    <property type="entry name" value="Prot_kinase_dom"/>
</dbReference>
<dbReference type="InterPro" id="IPR011009">
    <property type="entry name" value="Kinase-like_dom_sf"/>
</dbReference>
<dbReference type="PROSITE" id="PS50088">
    <property type="entry name" value="ANK_REPEAT"/>
    <property type="match status" value="1"/>
</dbReference>
<dbReference type="GO" id="GO:0005524">
    <property type="term" value="F:ATP binding"/>
    <property type="evidence" value="ECO:0007669"/>
    <property type="project" value="UniProtKB-KW"/>
</dbReference>
<keyword evidence="3" id="KW-0547">Nucleotide-binding</keyword>
<dbReference type="InterPro" id="IPR002110">
    <property type="entry name" value="Ankyrin_rpt"/>
</dbReference>
<evidence type="ECO:0000256" key="7">
    <source>
        <dbReference type="SAM" id="MobiDB-lite"/>
    </source>
</evidence>
<feature type="domain" description="Protein kinase" evidence="8">
    <location>
        <begin position="201"/>
        <end position="454"/>
    </location>
</feature>
<sequence>MRNQFAGFSYNRPIVTDPDVIERRREEELRNKIVPCQWPDDPKSAPAVDANGHVQPPSEPTDQVEHGTLRIHIKFLRFNIPGSWKLRAILEHDGSLTDTEFDVEKWPPLAVGKGADPLFLLDNNSVFQTDMSLRGQPCEAVLHLLLERHTVSNSPPGDDTATVLDLGFISLGPFTEPCTMQMMKYSPSMNTAVQIHMEVAFSRAKLPGFKSDSWKYAMSKDGQSDFGGLKLVKVTDTPDSYLMANVCAEDYRKGSATFSLENPWILPVRFSYKSSGRLHLLTPLSSSRHLLDHVQKCHRMTEKRAQIYAEQLVCALESLHDLGVVALLSTENVLLDVLGNIRIVTPRLFTTDQSFALDQLTYPAPELLSGDEPSQLTDWWMLGAFLYEILTGLPPFHHQDSAERDRKTLTEELDVPAHVQAVTADFLRRLLDKNPTQRLGGVHGVSEIKKHDFLLGVDWQHPNATCSDLSPYHPGKANYIFEKSPERASITPPRVFRELGGLIYKESCLDDDSKSERIVGRLRSSSDIFNSDLSLYDRLGKIQAAANNLRADSELQGGEPETVMARLKAALQTEQITEEKVAHVLDGCASDDVLTTVLASPILLVNITPINTITPPKLKCEVPITALEWAVELGREDLVLLLLDRGADANHTFDERYSPALTRAARERRTQLVDILVPKTSRTFAIRTLCLAVEQRDIPTVTCLLSHGVPCDFEAADHPLAPPKDSCINFNYCCGYGDMYPTILEWHFAVPPIVRAVRHDDVAMWDALMSTIKAY</sequence>